<evidence type="ECO:0000313" key="1">
    <source>
        <dbReference type="EMBL" id="CAD8173397.1"/>
    </source>
</evidence>
<organism evidence="1 2">
    <name type="scientific">Paramecium octaurelia</name>
    <dbReference type="NCBI Taxonomy" id="43137"/>
    <lineage>
        <taxon>Eukaryota</taxon>
        <taxon>Sar</taxon>
        <taxon>Alveolata</taxon>
        <taxon>Ciliophora</taxon>
        <taxon>Intramacronucleata</taxon>
        <taxon>Oligohymenophorea</taxon>
        <taxon>Peniculida</taxon>
        <taxon>Parameciidae</taxon>
        <taxon>Paramecium</taxon>
    </lineage>
</organism>
<dbReference type="EMBL" id="CAJJDP010000060">
    <property type="protein sequence ID" value="CAD8173397.1"/>
    <property type="molecule type" value="Genomic_DNA"/>
</dbReference>
<dbReference type="Proteomes" id="UP000683925">
    <property type="component" value="Unassembled WGS sequence"/>
</dbReference>
<accession>A0A8S1V970</accession>
<comment type="caution">
    <text evidence="1">The sequence shown here is derived from an EMBL/GenBank/DDBJ whole genome shotgun (WGS) entry which is preliminary data.</text>
</comment>
<gene>
    <name evidence="1" type="ORF">POCTA_138.1.T0610305</name>
</gene>
<evidence type="ECO:0000313" key="2">
    <source>
        <dbReference type="Proteomes" id="UP000683925"/>
    </source>
</evidence>
<keyword evidence="2" id="KW-1185">Reference proteome</keyword>
<name>A0A8S1V970_PAROT</name>
<dbReference type="AlphaFoldDB" id="A0A8S1V970"/>
<sequence>MEKRIEKFGIQILLNQIKFQDNKYSSIENIRVFIKRLRRKWLIAQRYKFDFPEQQLFGKFDTFVRRLVKLIDIFQISINYKLWLNTTQKVWNNQQLDSIKSKEFKVKIIFCQIQTVINLIQLC</sequence>
<protein>
    <submittedName>
        <fullName evidence="1">Uncharacterized protein</fullName>
    </submittedName>
</protein>
<proteinExistence type="predicted"/>
<reference evidence="1" key="1">
    <citation type="submission" date="2021-01" db="EMBL/GenBank/DDBJ databases">
        <authorList>
            <consortium name="Genoscope - CEA"/>
            <person name="William W."/>
        </authorList>
    </citation>
    <scope>NUCLEOTIDE SEQUENCE</scope>
</reference>
<dbReference type="OrthoDB" id="286107at2759"/>